<feature type="chain" id="PRO_5035769066" evidence="1">
    <location>
        <begin position="25"/>
        <end position="317"/>
    </location>
</feature>
<evidence type="ECO:0000256" key="1">
    <source>
        <dbReference type="SAM" id="SignalP"/>
    </source>
</evidence>
<keyword evidence="1" id="KW-0732">Signal</keyword>
<evidence type="ECO:0000313" key="2">
    <source>
        <dbReference type="EMBL" id="NWJ47440.1"/>
    </source>
</evidence>
<dbReference type="PROSITE" id="PS51257">
    <property type="entry name" value="PROKAR_LIPOPROTEIN"/>
    <property type="match status" value="1"/>
</dbReference>
<organism evidence="2 4">
    <name type="scientific">Candidatus Chlorohelix allophototropha</name>
    <dbReference type="NCBI Taxonomy" id="3003348"/>
    <lineage>
        <taxon>Bacteria</taxon>
        <taxon>Bacillati</taxon>
        <taxon>Chloroflexota</taxon>
        <taxon>Chloroflexia</taxon>
        <taxon>Candidatus Chloroheliales</taxon>
        <taxon>Candidatus Chloroheliaceae</taxon>
        <taxon>Candidatus Chlorohelix</taxon>
    </lineage>
</organism>
<dbReference type="Proteomes" id="UP001431572">
    <property type="component" value="Chromosome 2"/>
</dbReference>
<reference evidence="3" key="2">
    <citation type="journal article" date="2024" name="Nature">
        <title>Anoxygenic phototroph of the Chloroflexota uses a type I reaction centre.</title>
        <authorList>
            <person name="Tsuji J.M."/>
            <person name="Shaw N.A."/>
            <person name="Nagashima S."/>
            <person name="Venkiteswaran J.J."/>
            <person name="Schiff S.L."/>
            <person name="Watanabe T."/>
            <person name="Fukui M."/>
            <person name="Hanada S."/>
            <person name="Tank M."/>
            <person name="Neufeld J.D."/>
        </authorList>
    </citation>
    <scope>NUCLEOTIDE SEQUENCE</scope>
    <source>
        <strain evidence="3">L227-S17</strain>
    </source>
</reference>
<dbReference type="AlphaFoldDB" id="A0A8T7M5N1"/>
<dbReference type="GO" id="GO:0016787">
    <property type="term" value="F:hydrolase activity"/>
    <property type="evidence" value="ECO:0007669"/>
    <property type="project" value="UniProtKB-KW"/>
</dbReference>
<dbReference type="Proteomes" id="UP000521676">
    <property type="component" value="Unassembled WGS sequence"/>
</dbReference>
<name>A0A8T7M5N1_9CHLR</name>
<dbReference type="InterPro" id="IPR036514">
    <property type="entry name" value="SGNH_hydro_sf"/>
</dbReference>
<sequence>MKLYRYYLSTACILIVLLSLTLSACGDSASPVSASEPTTTGDTTTGVPVKVTITPAETASDDTITPTPLPKVAVVASGGFVINSSTIDASNSLIPQQYLDNARNLKILFNHQSVGYNVLEGLDALAQSNPDRYSLTTADVEQANWYLENNGVGGFTRGENENPASKVVGFKELFDNEGYADRVQVAMMKFCFVDNTSAASKIWENYRDGMNYLETKYPKVKFVWWTMPLITDGNQIRDQYNKLVRDYVKANNKILFDIADIESHEPSGKAVTNNNYPALFNNYSSDGGHLNEQGSQRVAQAWWWLTARLAGWNGITK</sequence>
<evidence type="ECO:0000313" key="3">
    <source>
        <dbReference type="EMBL" id="WJW69352.1"/>
    </source>
</evidence>
<dbReference type="SUPFAM" id="SSF52266">
    <property type="entry name" value="SGNH hydrolase"/>
    <property type="match status" value="1"/>
</dbReference>
<dbReference type="RefSeq" id="WP_341471241.1">
    <property type="nucleotide sequence ID" value="NZ_CP128400.1"/>
</dbReference>
<keyword evidence="2" id="KW-0378">Hydrolase</keyword>
<accession>A0A8T7M5N1</accession>
<gene>
    <name evidence="2" type="ORF">HXX08_16395</name>
    <name evidence="3" type="ORF">OZ401_002960</name>
</gene>
<evidence type="ECO:0000313" key="5">
    <source>
        <dbReference type="Proteomes" id="UP001431572"/>
    </source>
</evidence>
<dbReference type="EMBL" id="CP128400">
    <property type="protein sequence ID" value="WJW69352.1"/>
    <property type="molecule type" value="Genomic_DNA"/>
</dbReference>
<dbReference type="Gene3D" id="3.40.50.1110">
    <property type="entry name" value="SGNH hydrolase"/>
    <property type="match status" value="1"/>
</dbReference>
<proteinExistence type="predicted"/>
<dbReference type="EMBL" id="JACATZ010000003">
    <property type="protein sequence ID" value="NWJ47440.1"/>
    <property type="molecule type" value="Genomic_DNA"/>
</dbReference>
<keyword evidence="5" id="KW-1185">Reference proteome</keyword>
<protein>
    <submittedName>
        <fullName evidence="2">SGNH/GDSL hydrolase family protein</fullName>
    </submittedName>
</protein>
<evidence type="ECO:0000313" key="4">
    <source>
        <dbReference type="Proteomes" id="UP000521676"/>
    </source>
</evidence>
<reference evidence="2 4" key="1">
    <citation type="submission" date="2020-06" db="EMBL/GenBank/DDBJ databases">
        <title>Anoxygenic phototrophic Chloroflexota member uses a Type I reaction center.</title>
        <authorList>
            <person name="Tsuji J.M."/>
            <person name="Shaw N.A."/>
            <person name="Nagashima S."/>
            <person name="Venkiteswaran J."/>
            <person name="Schiff S.L."/>
            <person name="Hanada S."/>
            <person name="Tank M."/>
            <person name="Neufeld J.D."/>
        </authorList>
    </citation>
    <scope>NUCLEOTIDE SEQUENCE [LARGE SCALE GENOMIC DNA]</scope>
    <source>
        <strain evidence="2">L227-S17</strain>
    </source>
</reference>
<feature type="signal peptide" evidence="1">
    <location>
        <begin position="1"/>
        <end position="24"/>
    </location>
</feature>